<feature type="region of interest" description="Disordered" evidence="1">
    <location>
        <begin position="65"/>
        <end position="102"/>
    </location>
</feature>
<sequence>MKKMSTFSALILFLLISSGLERLHVSAHYLTILAPKREAAASDLEVPQTNGHQLQAGDLRGRVMEGYSENDQGAHVRHDGGRGGGSRGGGTGLVRPKSKENGASPRLPLSPFLIVTLGLLLQVFF</sequence>
<feature type="signal peptide" evidence="2">
    <location>
        <begin position="1"/>
        <end position="19"/>
    </location>
</feature>
<feature type="compositionally biased region" description="Basic and acidic residues" evidence="1">
    <location>
        <begin position="72"/>
        <end position="81"/>
    </location>
</feature>
<gene>
    <name evidence="3" type="ORF">H6P81_000414</name>
</gene>
<organism evidence="3 4">
    <name type="scientific">Aristolochia fimbriata</name>
    <name type="common">White veined hardy Dutchman's pipe vine</name>
    <dbReference type="NCBI Taxonomy" id="158543"/>
    <lineage>
        <taxon>Eukaryota</taxon>
        <taxon>Viridiplantae</taxon>
        <taxon>Streptophyta</taxon>
        <taxon>Embryophyta</taxon>
        <taxon>Tracheophyta</taxon>
        <taxon>Spermatophyta</taxon>
        <taxon>Magnoliopsida</taxon>
        <taxon>Magnoliidae</taxon>
        <taxon>Piperales</taxon>
        <taxon>Aristolochiaceae</taxon>
        <taxon>Aristolochia</taxon>
    </lineage>
</organism>
<evidence type="ECO:0000256" key="1">
    <source>
        <dbReference type="SAM" id="MobiDB-lite"/>
    </source>
</evidence>
<keyword evidence="4" id="KW-1185">Reference proteome</keyword>
<dbReference type="EMBL" id="JAINDJ010000002">
    <property type="protein sequence ID" value="KAG9455906.1"/>
    <property type="molecule type" value="Genomic_DNA"/>
</dbReference>
<dbReference type="AlphaFoldDB" id="A0AAV7F732"/>
<comment type="caution">
    <text evidence="3">The sequence shown here is derived from an EMBL/GenBank/DDBJ whole genome shotgun (WGS) entry which is preliminary data.</text>
</comment>
<evidence type="ECO:0000313" key="3">
    <source>
        <dbReference type="EMBL" id="KAG9455906.1"/>
    </source>
</evidence>
<name>A0AAV7F732_ARIFI</name>
<protein>
    <submittedName>
        <fullName evidence="3">Uncharacterized protein</fullName>
    </submittedName>
</protein>
<accession>A0AAV7F732</accession>
<feature type="compositionally biased region" description="Gly residues" evidence="1">
    <location>
        <begin position="82"/>
        <end position="92"/>
    </location>
</feature>
<evidence type="ECO:0000256" key="2">
    <source>
        <dbReference type="SAM" id="SignalP"/>
    </source>
</evidence>
<feature type="chain" id="PRO_5043451187" evidence="2">
    <location>
        <begin position="20"/>
        <end position="125"/>
    </location>
</feature>
<proteinExistence type="predicted"/>
<evidence type="ECO:0000313" key="4">
    <source>
        <dbReference type="Proteomes" id="UP000825729"/>
    </source>
</evidence>
<reference evidence="3 4" key="1">
    <citation type="submission" date="2021-07" db="EMBL/GenBank/DDBJ databases">
        <title>The Aristolochia fimbriata genome: insights into angiosperm evolution, floral development and chemical biosynthesis.</title>
        <authorList>
            <person name="Jiao Y."/>
        </authorList>
    </citation>
    <scope>NUCLEOTIDE SEQUENCE [LARGE SCALE GENOMIC DNA]</scope>
    <source>
        <strain evidence="3">IBCAS-2021</strain>
        <tissue evidence="3">Leaf</tissue>
    </source>
</reference>
<keyword evidence="2" id="KW-0732">Signal</keyword>
<dbReference type="Proteomes" id="UP000825729">
    <property type="component" value="Unassembled WGS sequence"/>
</dbReference>